<evidence type="ECO:0000313" key="2">
    <source>
        <dbReference type="Proteomes" id="UP001234178"/>
    </source>
</evidence>
<organism evidence="1 2">
    <name type="scientific">Daphnia magna</name>
    <dbReference type="NCBI Taxonomy" id="35525"/>
    <lineage>
        <taxon>Eukaryota</taxon>
        <taxon>Metazoa</taxon>
        <taxon>Ecdysozoa</taxon>
        <taxon>Arthropoda</taxon>
        <taxon>Crustacea</taxon>
        <taxon>Branchiopoda</taxon>
        <taxon>Diplostraca</taxon>
        <taxon>Cladocera</taxon>
        <taxon>Anomopoda</taxon>
        <taxon>Daphniidae</taxon>
        <taxon>Daphnia</taxon>
    </lineage>
</organism>
<accession>A0ABR0AJA9</accession>
<proteinExistence type="predicted"/>
<evidence type="ECO:0008006" key="3">
    <source>
        <dbReference type="Google" id="ProtNLM"/>
    </source>
</evidence>
<sequence>MIVTVIMRFLAAGDGPLSFTRFLEPFLCFFFALELRSFTHRFQQHRVQWCPVDDTSPIVMGLGTRRDP</sequence>
<evidence type="ECO:0000313" key="1">
    <source>
        <dbReference type="EMBL" id="KAK4025204.1"/>
    </source>
</evidence>
<dbReference type="Proteomes" id="UP001234178">
    <property type="component" value="Unassembled WGS sequence"/>
</dbReference>
<comment type="caution">
    <text evidence="1">The sequence shown here is derived from an EMBL/GenBank/DDBJ whole genome shotgun (WGS) entry which is preliminary data.</text>
</comment>
<keyword evidence="2" id="KW-1185">Reference proteome</keyword>
<dbReference type="EMBL" id="JAOYFB010000038">
    <property type="protein sequence ID" value="KAK4025204.1"/>
    <property type="molecule type" value="Genomic_DNA"/>
</dbReference>
<protein>
    <recommendedName>
        <fullName evidence="3">Secreted protein</fullName>
    </recommendedName>
</protein>
<name>A0ABR0AJA9_9CRUS</name>
<reference evidence="1 2" key="1">
    <citation type="journal article" date="2023" name="Nucleic Acids Res.">
        <title>The hologenome of Daphnia magna reveals possible DNA methylation and microbiome-mediated evolution of the host genome.</title>
        <authorList>
            <person name="Chaturvedi A."/>
            <person name="Li X."/>
            <person name="Dhandapani V."/>
            <person name="Marshall H."/>
            <person name="Kissane S."/>
            <person name="Cuenca-Cambronero M."/>
            <person name="Asole G."/>
            <person name="Calvet F."/>
            <person name="Ruiz-Romero M."/>
            <person name="Marangio P."/>
            <person name="Guigo R."/>
            <person name="Rago D."/>
            <person name="Mirbahai L."/>
            <person name="Eastwood N."/>
            <person name="Colbourne J.K."/>
            <person name="Zhou J."/>
            <person name="Mallon E."/>
            <person name="Orsini L."/>
        </authorList>
    </citation>
    <scope>NUCLEOTIDE SEQUENCE [LARGE SCALE GENOMIC DNA]</scope>
    <source>
        <strain evidence="1">LRV0_1</strain>
    </source>
</reference>
<gene>
    <name evidence="1" type="ORF">OUZ56_014278</name>
</gene>